<dbReference type="PANTHER" id="PTHR12835:SF5">
    <property type="entry name" value="BIOTIN--PROTEIN LIGASE"/>
    <property type="match status" value="1"/>
</dbReference>
<keyword evidence="2" id="KW-0547">Nucleotide-binding</keyword>
<dbReference type="InterPro" id="IPR008988">
    <property type="entry name" value="Transcriptional_repressor_C"/>
</dbReference>
<dbReference type="RefSeq" id="WP_011414247.1">
    <property type="nucleotide sequence ID" value="NC_007722.1"/>
</dbReference>
<keyword evidence="1 8" id="KW-0436">Ligase</keyword>
<organism evidence="8 9">
    <name type="scientific">Erythrobacter litoralis (strain HTCC2594)</name>
    <dbReference type="NCBI Taxonomy" id="314225"/>
    <lineage>
        <taxon>Bacteria</taxon>
        <taxon>Pseudomonadati</taxon>
        <taxon>Pseudomonadota</taxon>
        <taxon>Alphaproteobacteria</taxon>
        <taxon>Sphingomonadales</taxon>
        <taxon>Erythrobacteraceae</taxon>
        <taxon>Erythrobacter/Porphyrobacter group</taxon>
        <taxon>Erythrobacter</taxon>
    </lineage>
</organism>
<dbReference type="STRING" id="314225.ELI_06595"/>
<dbReference type="InterPro" id="IPR004143">
    <property type="entry name" value="BPL_LPL_catalytic"/>
</dbReference>
<keyword evidence="9" id="KW-1185">Reference proteome</keyword>
<dbReference type="EMBL" id="CP000157">
    <property type="protein sequence ID" value="ABC63411.1"/>
    <property type="molecule type" value="Genomic_DNA"/>
</dbReference>
<dbReference type="AlphaFoldDB" id="Q2NA80"/>
<dbReference type="OrthoDB" id="9807064at2"/>
<sequence length="236" mass="24918">MIQTVAETGSTNADLISRICGGDHVPEGHWLVADRQTAGRGRQGRTWFDGSGNFMGSTVVHRAPQDPLAHSLSLVAGLALYEALASHVSDPSGLMLKWPNDVLLRGAKLCGVLLERAGDAVVIGIGVNLAAAPDLPDRETIALSQLGPAPDRDLFAAALAGALDRELERWRAYGLDPLIRRWLVGGTPEGTALSVHEPDGSRLSGRFAGLDAEGTLQLRLDDGTIRAIHAGDVMLA</sequence>
<accession>Q2NA80</accession>
<name>Q2NA80_ERYLH</name>
<keyword evidence="3" id="KW-0067">ATP-binding</keyword>
<dbReference type="eggNOG" id="COG0340">
    <property type="taxonomic scope" value="Bacteria"/>
</dbReference>
<evidence type="ECO:0000259" key="7">
    <source>
        <dbReference type="PROSITE" id="PS51733"/>
    </source>
</evidence>
<dbReference type="SUPFAM" id="SSF55681">
    <property type="entry name" value="Class II aaRS and biotin synthetases"/>
    <property type="match status" value="1"/>
</dbReference>
<dbReference type="GO" id="GO:0005737">
    <property type="term" value="C:cytoplasm"/>
    <property type="evidence" value="ECO:0007669"/>
    <property type="project" value="TreeGrafter"/>
</dbReference>
<keyword evidence="4" id="KW-0092">Biotin</keyword>
<dbReference type="NCBIfam" id="TIGR00121">
    <property type="entry name" value="birA_ligase"/>
    <property type="match status" value="1"/>
</dbReference>
<evidence type="ECO:0000313" key="8">
    <source>
        <dbReference type="EMBL" id="ABC63411.1"/>
    </source>
</evidence>
<dbReference type="Proteomes" id="UP000008808">
    <property type="component" value="Chromosome"/>
</dbReference>
<dbReference type="EC" id="6.3.4.15" evidence="5"/>
<dbReference type="InterPro" id="IPR045864">
    <property type="entry name" value="aa-tRNA-synth_II/BPL/LPL"/>
</dbReference>
<feature type="domain" description="BPL/LPL catalytic" evidence="7">
    <location>
        <begin position="1"/>
        <end position="171"/>
    </location>
</feature>
<dbReference type="InterPro" id="IPR003142">
    <property type="entry name" value="BPL_C"/>
</dbReference>
<dbReference type="Gene3D" id="3.30.930.10">
    <property type="entry name" value="Bira Bifunctional Protein, Domain 2"/>
    <property type="match status" value="1"/>
</dbReference>
<evidence type="ECO:0000256" key="3">
    <source>
        <dbReference type="ARBA" id="ARBA00022840"/>
    </source>
</evidence>
<proteinExistence type="predicted"/>
<dbReference type="PROSITE" id="PS51733">
    <property type="entry name" value="BPL_LPL_CATALYTIC"/>
    <property type="match status" value="1"/>
</dbReference>
<dbReference type="InterPro" id="IPR004408">
    <property type="entry name" value="Biotin_CoA_COase_ligase"/>
</dbReference>
<evidence type="ECO:0000256" key="6">
    <source>
        <dbReference type="ARBA" id="ARBA00047846"/>
    </source>
</evidence>
<protein>
    <recommendedName>
        <fullName evidence="5">biotin--[biotin carboxyl-carrier protein] ligase</fullName>
        <ecNumber evidence="5">6.3.4.15</ecNumber>
    </recommendedName>
</protein>
<dbReference type="SUPFAM" id="SSF50037">
    <property type="entry name" value="C-terminal domain of transcriptional repressors"/>
    <property type="match status" value="1"/>
</dbReference>
<gene>
    <name evidence="8" type="ordered locus">ELI_06595</name>
</gene>
<evidence type="ECO:0000313" key="9">
    <source>
        <dbReference type="Proteomes" id="UP000008808"/>
    </source>
</evidence>
<evidence type="ECO:0000256" key="5">
    <source>
        <dbReference type="ARBA" id="ARBA00024227"/>
    </source>
</evidence>
<dbReference type="Pfam" id="PF03099">
    <property type="entry name" value="BPL_LplA_LipB"/>
    <property type="match status" value="1"/>
</dbReference>
<evidence type="ECO:0000256" key="4">
    <source>
        <dbReference type="ARBA" id="ARBA00023267"/>
    </source>
</evidence>
<dbReference type="HOGENOM" id="CLU_051096_3_0_5"/>
<dbReference type="GO" id="GO:0005524">
    <property type="term" value="F:ATP binding"/>
    <property type="evidence" value="ECO:0007669"/>
    <property type="project" value="UniProtKB-KW"/>
</dbReference>
<dbReference type="GO" id="GO:0004077">
    <property type="term" value="F:biotin--[biotin carboxyl-carrier protein] ligase activity"/>
    <property type="evidence" value="ECO:0007669"/>
    <property type="project" value="UniProtKB-EC"/>
</dbReference>
<evidence type="ECO:0000256" key="2">
    <source>
        <dbReference type="ARBA" id="ARBA00022741"/>
    </source>
</evidence>
<dbReference type="CDD" id="cd16442">
    <property type="entry name" value="BPL"/>
    <property type="match status" value="1"/>
</dbReference>
<dbReference type="KEGG" id="eli:ELI_06595"/>
<dbReference type="Pfam" id="PF02237">
    <property type="entry name" value="BPL_C"/>
    <property type="match status" value="1"/>
</dbReference>
<dbReference type="Gene3D" id="2.30.30.100">
    <property type="match status" value="1"/>
</dbReference>
<reference evidence="9" key="1">
    <citation type="journal article" date="2009" name="J. Bacteriol.">
        <title>Complete genome sequence of Erythrobacter litoralis HTCC2594.</title>
        <authorList>
            <person name="Oh H.M."/>
            <person name="Giovannoni S.J."/>
            <person name="Ferriera S."/>
            <person name="Johnson J."/>
            <person name="Cho J.C."/>
        </authorList>
    </citation>
    <scope>NUCLEOTIDE SEQUENCE [LARGE SCALE GENOMIC DNA]</scope>
    <source>
        <strain evidence="9">HTCC2594</strain>
    </source>
</reference>
<comment type="catalytic activity">
    <reaction evidence="6">
        <text>biotin + L-lysyl-[protein] + ATP = N(6)-biotinyl-L-lysyl-[protein] + AMP + diphosphate + H(+)</text>
        <dbReference type="Rhea" id="RHEA:11756"/>
        <dbReference type="Rhea" id="RHEA-COMP:9752"/>
        <dbReference type="Rhea" id="RHEA-COMP:10505"/>
        <dbReference type="ChEBI" id="CHEBI:15378"/>
        <dbReference type="ChEBI" id="CHEBI:29969"/>
        <dbReference type="ChEBI" id="CHEBI:30616"/>
        <dbReference type="ChEBI" id="CHEBI:33019"/>
        <dbReference type="ChEBI" id="CHEBI:57586"/>
        <dbReference type="ChEBI" id="CHEBI:83144"/>
        <dbReference type="ChEBI" id="CHEBI:456215"/>
        <dbReference type="EC" id="6.3.4.15"/>
    </reaction>
</comment>
<evidence type="ECO:0000256" key="1">
    <source>
        <dbReference type="ARBA" id="ARBA00022598"/>
    </source>
</evidence>
<dbReference type="PANTHER" id="PTHR12835">
    <property type="entry name" value="BIOTIN PROTEIN LIGASE"/>
    <property type="match status" value="1"/>
</dbReference>